<feature type="domain" description="HTH lysR-type" evidence="5">
    <location>
        <begin position="2"/>
        <end position="58"/>
    </location>
</feature>
<dbReference type="Gene3D" id="1.10.10.10">
    <property type="entry name" value="Winged helix-like DNA-binding domain superfamily/Winged helix DNA-binding domain"/>
    <property type="match status" value="1"/>
</dbReference>
<dbReference type="PROSITE" id="PS50931">
    <property type="entry name" value="HTH_LYSR"/>
    <property type="match status" value="1"/>
</dbReference>
<keyword evidence="7" id="KW-1185">Reference proteome</keyword>
<keyword evidence="4" id="KW-0804">Transcription</keyword>
<comment type="similarity">
    <text evidence="1">Belongs to the LysR transcriptional regulatory family.</text>
</comment>
<evidence type="ECO:0000256" key="4">
    <source>
        <dbReference type="ARBA" id="ARBA00023163"/>
    </source>
</evidence>
<dbReference type="PANTHER" id="PTHR30126">
    <property type="entry name" value="HTH-TYPE TRANSCRIPTIONAL REGULATOR"/>
    <property type="match status" value="1"/>
</dbReference>
<dbReference type="PRINTS" id="PR00039">
    <property type="entry name" value="HTHLYSR"/>
</dbReference>
<organism evidence="6 7">
    <name type="scientific">Deinococcus roseus</name>
    <dbReference type="NCBI Taxonomy" id="392414"/>
    <lineage>
        <taxon>Bacteria</taxon>
        <taxon>Thermotogati</taxon>
        <taxon>Deinococcota</taxon>
        <taxon>Deinococci</taxon>
        <taxon>Deinococcales</taxon>
        <taxon>Deinococcaceae</taxon>
        <taxon>Deinococcus</taxon>
    </lineage>
</organism>
<dbReference type="InterPro" id="IPR036388">
    <property type="entry name" value="WH-like_DNA-bd_sf"/>
</dbReference>
<evidence type="ECO:0000313" key="6">
    <source>
        <dbReference type="EMBL" id="GGJ31184.1"/>
    </source>
</evidence>
<sequence>MIETDQLLAFERIVREGSFSKAAFALGISQPTISARIQALEKSLGGTVFTRGRTVHLTERGTSFLPYAKRALAVLNDGLNAAKLAASGEQGALRVAALRSLTVHLLARSSGVFMERFPEVQCTLFEGDHWMVIEQLHDGVVELGLICYPPLDYGVAEVRPLLRMVEPIILAVHPDHPLSQKKLWSREAFLEACPLLLQQRWWQVTPMAVNTLNTQARKMADVPMEVGRHLVHTGLAAGFFPKMLVQPELDAGALVQLEIQGLPPMLRETALVQLARRQHTSPIAQHFTGILAQVARKLDIAIYREKT</sequence>
<accession>A0ABQ2D012</accession>
<evidence type="ECO:0000256" key="3">
    <source>
        <dbReference type="ARBA" id="ARBA00023125"/>
    </source>
</evidence>
<dbReference type="Pfam" id="PF03466">
    <property type="entry name" value="LysR_substrate"/>
    <property type="match status" value="1"/>
</dbReference>
<proteinExistence type="inferred from homology"/>
<dbReference type="Gene3D" id="3.40.190.10">
    <property type="entry name" value="Periplasmic binding protein-like II"/>
    <property type="match status" value="2"/>
</dbReference>
<evidence type="ECO:0000256" key="1">
    <source>
        <dbReference type="ARBA" id="ARBA00009437"/>
    </source>
</evidence>
<dbReference type="SUPFAM" id="SSF46785">
    <property type="entry name" value="Winged helix' DNA-binding domain"/>
    <property type="match status" value="1"/>
</dbReference>
<evidence type="ECO:0000313" key="7">
    <source>
        <dbReference type="Proteomes" id="UP000632222"/>
    </source>
</evidence>
<evidence type="ECO:0000256" key="2">
    <source>
        <dbReference type="ARBA" id="ARBA00023015"/>
    </source>
</evidence>
<keyword evidence="2" id="KW-0805">Transcription regulation</keyword>
<gene>
    <name evidence="6" type="ORF">GCM10008938_16660</name>
</gene>
<reference evidence="7" key="1">
    <citation type="journal article" date="2019" name="Int. J. Syst. Evol. Microbiol.">
        <title>The Global Catalogue of Microorganisms (GCM) 10K type strain sequencing project: providing services to taxonomists for standard genome sequencing and annotation.</title>
        <authorList>
            <consortium name="The Broad Institute Genomics Platform"/>
            <consortium name="The Broad Institute Genome Sequencing Center for Infectious Disease"/>
            <person name="Wu L."/>
            <person name="Ma J."/>
        </authorList>
    </citation>
    <scope>NUCLEOTIDE SEQUENCE [LARGE SCALE GENOMIC DNA]</scope>
    <source>
        <strain evidence="7">JCM 14370</strain>
    </source>
</reference>
<name>A0ABQ2D012_9DEIO</name>
<protein>
    <recommendedName>
        <fullName evidence="5">HTH lysR-type domain-containing protein</fullName>
    </recommendedName>
</protein>
<keyword evidence="3" id="KW-0238">DNA-binding</keyword>
<dbReference type="PANTHER" id="PTHR30126:SF40">
    <property type="entry name" value="HTH-TYPE TRANSCRIPTIONAL REGULATOR GLTR"/>
    <property type="match status" value="1"/>
</dbReference>
<dbReference type="SUPFAM" id="SSF53850">
    <property type="entry name" value="Periplasmic binding protein-like II"/>
    <property type="match status" value="1"/>
</dbReference>
<dbReference type="InterPro" id="IPR005119">
    <property type="entry name" value="LysR_subst-bd"/>
</dbReference>
<dbReference type="CDD" id="cd05466">
    <property type="entry name" value="PBP2_LTTR_substrate"/>
    <property type="match status" value="1"/>
</dbReference>
<dbReference type="EMBL" id="BMOD01000004">
    <property type="protein sequence ID" value="GGJ31184.1"/>
    <property type="molecule type" value="Genomic_DNA"/>
</dbReference>
<dbReference type="Proteomes" id="UP000632222">
    <property type="component" value="Unassembled WGS sequence"/>
</dbReference>
<evidence type="ECO:0000259" key="5">
    <source>
        <dbReference type="PROSITE" id="PS50931"/>
    </source>
</evidence>
<dbReference type="Pfam" id="PF00126">
    <property type="entry name" value="HTH_1"/>
    <property type="match status" value="1"/>
</dbReference>
<comment type="caution">
    <text evidence="6">The sequence shown here is derived from an EMBL/GenBank/DDBJ whole genome shotgun (WGS) entry which is preliminary data.</text>
</comment>
<dbReference type="RefSeq" id="WP_189002216.1">
    <property type="nucleotide sequence ID" value="NZ_BMOD01000004.1"/>
</dbReference>
<dbReference type="InterPro" id="IPR036390">
    <property type="entry name" value="WH_DNA-bd_sf"/>
</dbReference>
<dbReference type="InterPro" id="IPR000847">
    <property type="entry name" value="LysR_HTH_N"/>
</dbReference>